<dbReference type="Proteomes" id="UP001207930">
    <property type="component" value="Unassembled WGS sequence"/>
</dbReference>
<evidence type="ECO:0000313" key="1">
    <source>
        <dbReference type="EMBL" id="MCW1886709.1"/>
    </source>
</evidence>
<dbReference type="RefSeq" id="WP_264502664.1">
    <property type="nucleotide sequence ID" value="NZ_JAPDDS010000011.1"/>
</dbReference>
<dbReference type="SUPFAM" id="SSF88659">
    <property type="entry name" value="Sigma3 and sigma4 domains of RNA polymerase sigma factors"/>
    <property type="match status" value="1"/>
</dbReference>
<gene>
    <name evidence="1" type="ORF">OKA04_18365</name>
</gene>
<protein>
    <submittedName>
        <fullName evidence="1">Sigma-70 family RNA polymerase sigma factor</fullName>
    </submittedName>
</protein>
<proteinExistence type="predicted"/>
<dbReference type="InterPro" id="IPR013324">
    <property type="entry name" value="RNA_pol_sigma_r3/r4-like"/>
</dbReference>
<organism evidence="1 2">
    <name type="scientific">Luteolibacter flavescens</name>
    <dbReference type="NCBI Taxonomy" id="1859460"/>
    <lineage>
        <taxon>Bacteria</taxon>
        <taxon>Pseudomonadati</taxon>
        <taxon>Verrucomicrobiota</taxon>
        <taxon>Verrucomicrobiia</taxon>
        <taxon>Verrucomicrobiales</taxon>
        <taxon>Verrucomicrobiaceae</taxon>
        <taxon>Luteolibacter</taxon>
    </lineage>
</organism>
<dbReference type="NCBIfam" id="TIGR02937">
    <property type="entry name" value="sigma70-ECF"/>
    <property type="match status" value="1"/>
</dbReference>
<dbReference type="InterPro" id="IPR014284">
    <property type="entry name" value="RNA_pol_sigma-70_dom"/>
</dbReference>
<reference evidence="1 2" key="1">
    <citation type="submission" date="2022-10" db="EMBL/GenBank/DDBJ databases">
        <title>Luteolibacter flavescens strain MCCC 1K03193, whole genome shotgun sequencing project.</title>
        <authorList>
            <person name="Zhao G."/>
            <person name="Shen L."/>
        </authorList>
    </citation>
    <scope>NUCLEOTIDE SEQUENCE [LARGE SCALE GENOMIC DNA]</scope>
    <source>
        <strain evidence="1 2">MCCC 1K03193</strain>
    </source>
</reference>
<accession>A0ABT3FTR4</accession>
<comment type="caution">
    <text evidence="1">The sequence shown here is derived from an EMBL/GenBank/DDBJ whole genome shotgun (WGS) entry which is preliminary data.</text>
</comment>
<dbReference type="Gene3D" id="1.10.10.10">
    <property type="entry name" value="Winged helix-like DNA-binding domain superfamily/Winged helix DNA-binding domain"/>
    <property type="match status" value="1"/>
</dbReference>
<keyword evidence="2" id="KW-1185">Reference proteome</keyword>
<dbReference type="InterPro" id="IPR036388">
    <property type="entry name" value="WH-like_DNA-bd_sf"/>
</dbReference>
<sequence>MSGLFPTTPLHLITQLKDPDGGASWQVSWKRFLELYHEPIAAIARASYRRHTGGQQPTREFVEDAVAMVVANFFSKSQYGYDATKGRLRTFLRKLTNARVVDKLRKERPLDQRFMHEGVEAELPDESESESDAFQQSLLATLIEDLRNQIPLRQFEIFERVKLKHEPPVAVATDLGIQRAMVDRTIHKAMNKLREIAARSEYQEEFYR</sequence>
<name>A0ABT3FTR4_9BACT</name>
<dbReference type="EMBL" id="JAPDDS010000011">
    <property type="protein sequence ID" value="MCW1886709.1"/>
    <property type="molecule type" value="Genomic_DNA"/>
</dbReference>
<evidence type="ECO:0000313" key="2">
    <source>
        <dbReference type="Proteomes" id="UP001207930"/>
    </source>
</evidence>